<dbReference type="PANTHER" id="PTHR31302:SF22">
    <property type="entry name" value="PHOSPHOESTERASE"/>
    <property type="match status" value="1"/>
</dbReference>
<feature type="domain" description="Calcineurin-like phosphoesterase" evidence="1">
    <location>
        <begin position="1"/>
        <end position="197"/>
    </location>
</feature>
<dbReference type="PANTHER" id="PTHR31302">
    <property type="entry name" value="TRANSMEMBRANE PROTEIN WITH METALLOPHOSPHOESTERASE DOMAIN-RELATED"/>
    <property type="match status" value="1"/>
</dbReference>
<evidence type="ECO:0000259" key="1">
    <source>
        <dbReference type="Pfam" id="PF00149"/>
    </source>
</evidence>
<dbReference type="EMBL" id="CAADRM010000144">
    <property type="protein sequence ID" value="VFU18102.1"/>
    <property type="molecule type" value="Genomic_DNA"/>
</dbReference>
<proteinExistence type="predicted"/>
<organism evidence="2">
    <name type="scientific">anaerobic digester metagenome</name>
    <dbReference type="NCBI Taxonomy" id="1263854"/>
    <lineage>
        <taxon>unclassified sequences</taxon>
        <taxon>metagenomes</taxon>
        <taxon>ecological metagenomes</taxon>
    </lineage>
</organism>
<dbReference type="InterPro" id="IPR004843">
    <property type="entry name" value="Calcineurin-like_PHP"/>
</dbReference>
<name>A0A485M686_9ZZZZ</name>
<dbReference type="InterPro" id="IPR051158">
    <property type="entry name" value="Metallophosphoesterase_sf"/>
</dbReference>
<dbReference type="AlphaFoldDB" id="A0A485M686"/>
<dbReference type="Gene3D" id="3.60.21.10">
    <property type="match status" value="1"/>
</dbReference>
<gene>
    <name evidence="2" type="ORF">SCFA_770005</name>
</gene>
<dbReference type="GO" id="GO:0016787">
    <property type="term" value="F:hydrolase activity"/>
    <property type="evidence" value="ECO:0007669"/>
    <property type="project" value="InterPro"/>
</dbReference>
<dbReference type="InterPro" id="IPR014578">
    <property type="entry name" value="Pesterase_CT488"/>
</dbReference>
<dbReference type="PIRSF" id="PIRSF033094">
    <property type="entry name" value="Pesterase_CT488"/>
    <property type="match status" value="1"/>
</dbReference>
<dbReference type="InterPro" id="IPR029052">
    <property type="entry name" value="Metallo-depent_PP-like"/>
</dbReference>
<reference evidence="2" key="1">
    <citation type="submission" date="2019-03" db="EMBL/GenBank/DDBJ databases">
        <authorList>
            <person name="Hao L."/>
        </authorList>
    </citation>
    <scope>NUCLEOTIDE SEQUENCE</scope>
</reference>
<dbReference type="SUPFAM" id="SSF56300">
    <property type="entry name" value="Metallo-dependent phosphatases"/>
    <property type="match status" value="1"/>
</dbReference>
<dbReference type="Pfam" id="PF00149">
    <property type="entry name" value="Metallophos"/>
    <property type="match status" value="1"/>
</dbReference>
<sequence length="233" mass="26141">MRIFAIADLHLSFAVDKPMDIFGPAWADHPRRIREAWTGTVENGDVVLIPGDISWAMRLAEAAPDFAFLEELPGTKVIIRGNHDYWWSSLSKVRKALPPSVIPLQNNSVVFGSTGIAGTRLWIDPSLQLENASPDDGKIWDREVERLKLSLASLPGGLERKIVMTHFPPISLHGRESRAVEAAREYGCDVWVFGHMHLGSLDYGGFNRTIDGIRFEFVSADYLNFRPKFIIEA</sequence>
<accession>A0A485M686</accession>
<protein>
    <submittedName>
        <fullName evidence="2">Calcineurin-like phosphoesterase (Modular protein)</fullName>
    </submittedName>
</protein>
<evidence type="ECO:0000313" key="2">
    <source>
        <dbReference type="EMBL" id="VFU18102.1"/>
    </source>
</evidence>